<protein>
    <submittedName>
        <fullName evidence="6">H+/Cl-antiporter ClcA</fullName>
    </submittedName>
</protein>
<dbReference type="InterPro" id="IPR001807">
    <property type="entry name" value="ClC"/>
</dbReference>
<evidence type="ECO:0000256" key="1">
    <source>
        <dbReference type="ARBA" id="ARBA00004141"/>
    </source>
</evidence>
<evidence type="ECO:0000256" key="3">
    <source>
        <dbReference type="ARBA" id="ARBA00022989"/>
    </source>
</evidence>
<dbReference type="Gene3D" id="1.10.3080.10">
    <property type="entry name" value="Clc chloride channel"/>
    <property type="match status" value="1"/>
</dbReference>
<reference evidence="6 7" key="1">
    <citation type="submission" date="2016-10" db="EMBL/GenBank/DDBJ databases">
        <authorList>
            <person name="de Groot N.N."/>
        </authorList>
    </citation>
    <scope>NUCLEOTIDE SEQUENCE [LARGE SCALE GENOMIC DNA]</scope>
    <source>
        <strain evidence="6 7">CGMCC 1.10238</strain>
    </source>
</reference>
<keyword evidence="2 5" id="KW-0812">Transmembrane</keyword>
<dbReference type="AlphaFoldDB" id="A0A1H8SEF7"/>
<feature type="transmembrane region" description="Helical" evidence="5">
    <location>
        <begin position="160"/>
        <end position="185"/>
    </location>
</feature>
<proteinExistence type="predicted"/>
<feature type="transmembrane region" description="Helical" evidence="5">
    <location>
        <begin position="310"/>
        <end position="330"/>
    </location>
</feature>
<name>A0A1H8SEF7_9BACL</name>
<dbReference type="PANTHER" id="PTHR43427">
    <property type="entry name" value="CHLORIDE CHANNEL PROTEIN CLC-E"/>
    <property type="match status" value="1"/>
</dbReference>
<keyword evidence="4 5" id="KW-0472">Membrane</keyword>
<dbReference type="CDD" id="cd03682">
    <property type="entry name" value="ClC_sycA_like"/>
    <property type="match status" value="1"/>
</dbReference>
<accession>A0A1H8SEF7</accession>
<evidence type="ECO:0000313" key="6">
    <source>
        <dbReference type="EMBL" id="SEO77052.1"/>
    </source>
</evidence>
<dbReference type="RefSeq" id="WP_246590647.1">
    <property type="nucleotide sequence ID" value="NZ_CP076607.1"/>
</dbReference>
<feature type="transmembrane region" description="Helical" evidence="5">
    <location>
        <begin position="65"/>
        <end position="84"/>
    </location>
</feature>
<feature type="transmembrane region" description="Helical" evidence="5">
    <location>
        <begin position="197"/>
        <end position="218"/>
    </location>
</feature>
<dbReference type="Proteomes" id="UP000198809">
    <property type="component" value="Unassembled WGS sequence"/>
</dbReference>
<dbReference type="Pfam" id="PF00654">
    <property type="entry name" value="Voltage_CLC"/>
    <property type="match status" value="1"/>
</dbReference>
<dbReference type="PRINTS" id="PR00762">
    <property type="entry name" value="CLCHANNEL"/>
</dbReference>
<sequence>MKGKKKMNAARQKWALWSEKWRFAALAVTLLKWVALGSGVGILSGTASAFFLKSLDYVTDLRMANPWLLFLLPLGGALVSFLYLKVGKNSGKGNNLILEQINNGNETIPLRMAPLVLFGTLITHLFGGSAGREGTAVQMGGSLAEWFGRILRVRSLDRKILLICGISGGFGSIFGTPLAGTVFGLEVLAIGLISHEALIPAFVAAFTGNLVTTSFWGVSHTHYHIGEVPGLTWIVVLKVVLASILFGLTSIAFSELTHALKKGYTKLFKNPMLKSAVGGVVIIGLVYLLGTRDYLGLGIPLIQSSFTETVSPFAFLGKLVFTSLTLGAGFQGGEVTPLFAIGATLGNALSGFLHLYAPFLAGLGFISVFCGATNTPIACFLMGIELFGSDAAIYMFIACLVSYLFSGHTGIYTSQLIGTSKSQLLPIPQGTTLAAVKDLRKQKDKGTPGSEKS</sequence>
<feature type="transmembrane region" description="Helical" evidence="5">
    <location>
        <begin position="273"/>
        <end position="290"/>
    </location>
</feature>
<dbReference type="STRING" id="1333845.SAMN04487895_111142"/>
<dbReference type="GO" id="GO:0015108">
    <property type="term" value="F:chloride transmembrane transporter activity"/>
    <property type="evidence" value="ECO:0007669"/>
    <property type="project" value="InterPro"/>
</dbReference>
<evidence type="ECO:0000256" key="2">
    <source>
        <dbReference type="ARBA" id="ARBA00022692"/>
    </source>
</evidence>
<feature type="transmembrane region" description="Helical" evidence="5">
    <location>
        <begin position="230"/>
        <end position="253"/>
    </location>
</feature>
<dbReference type="SUPFAM" id="SSF81340">
    <property type="entry name" value="Clc chloride channel"/>
    <property type="match status" value="1"/>
</dbReference>
<dbReference type="GO" id="GO:0016020">
    <property type="term" value="C:membrane"/>
    <property type="evidence" value="ECO:0007669"/>
    <property type="project" value="UniProtKB-SubCell"/>
</dbReference>
<keyword evidence="3 5" id="KW-1133">Transmembrane helix</keyword>
<dbReference type="PANTHER" id="PTHR43427:SF12">
    <property type="entry name" value="CHLORIDE TRANSPORTER"/>
    <property type="match status" value="1"/>
</dbReference>
<dbReference type="EMBL" id="FODH01000011">
    <property type="protein sequence ID" value="SEO77052.1"/>
    <property type="molecule type" value="Genomic_DNA"/>
</dbReference>
<feature type="transmembrane region" description="Helical" evidence="5">
    <location>
        <begin position="393"/>
        <end position="413"/>
    </location>
</feature>
<dbReference type="InterPro" id="IPR014743">
    <property type="entry name" value="Cl-channel_core"/>
</dbReference>
<evidence type="ECO:0000313" key="7">
    <source>
        <dbReference type="Proteomes" id="UP000198809"/>
    </source>
</evidence>
<organism evidence="6 7">
    <name type="scientific">Paenibacillus sophorae</name>
    <dbReference type="NCBI Taxonomy" id="1333845"/>
    <lineage>
        <taxon>Bacteria</taxon>
        <taxon>Bacillati</taxon>
        <taxon>Bacillota</taxon>
        <taxon>Bacilli</taxon>
        <taxon>Bacillales</taxon>
        <taxon>Paenibacillaceae</taxon>
        <taxon>Paenibacillus</taxon>
    </lineage>
</organism>
<evidence type="ECO:0000256" key="4">
    <source>
        <dbReference type="ARBA" id="ARBA00023136"/>
    </source>
</evidence>
<comment type="subcellular location">
    <subcellularLocation>
        <location evidence="1">Membrane</location>
        <topology evidence="1">Multi-pass membrane protein</topology>
    </subcellularLocation>
</comment>
<evidence type="ECO:0000256" key="5">
    <source>
        <dbReference type="SAM" id="Phobius"/>
    </source>
</evidence>
<gene>
    <name evidence="6" type="ORF">SAMN04487895_111142</name>
</gene>
<dbReference type="InterPro" id="IPR050368">
    <property type="entry name" value="ClC-type_chloride_channel"/>
</dbReference>